<dbReference type="EMBL" id="JADIMZ010000005">
    <property type="protein sequence ID" value="MBO8431737.1"/>
    <property type="molecule type" value="Genomic_DNA"/>
</dbReference>
<proteinExistence type="predicted"/>
<dbReference type="AlphaFoldDB" id="A0A9D9H156"/>
<dbReference type="Proteomes" id="UP000823612">
    <property type="component" value="Unassembled WGS sequence"/>
</dbReference>
<evidence type="ECO:0000313" key="1">
    <source>
        <dbReference type="EMBL" id="MBO8431737.1"/>
    </source>
</evidence>
<name>A0A9D9H156_9BACT</name>
<accession>A0A9D9H156</accession>
<reference evidence="1" key="1">
    <citation type="submission" date="2020-10" db="EMBL/GenBank/DDBJ databases">
        <authorList>
            <person name="Gilroy R."/>
        </authorList>
    </citation>
    <scope>NUCLEOTIDE SEQUENCE</scope>
    <source>
        <strain evidence="1">2889</strain>
    </source>
</reference>
<evidence type="ECO:0000313" key="2">
    <source>
        <dbReference type="Proteomes" id="UP000823612"/>
    </source>
</evidence>
<protein>
    <submittedName>
        <fullName evidence="1">Uncharacterized protein</fullName>
    </submittedName>
</protein>
<comment type="caution">
    <text evidence="1">The sequence shown here is derived from an EMBL/GenBank/DDBJ whole genome shotgun (WGS) entry which is preliminary data.</text>
</comment>
<sequence length="69" mass="7640">MAKTNHPASIPDWKAASRGLLQIINAELNMAFNIPAWHATPSSMLYHFRTKPTKAFGIVLPINTPPSKK</sequence>
<gene>
    <name evidence="1" type="ORF">IAB08_00370</name>
</gene>
<organism evidence="1 2">
    <name type="scientific">Candidatus Pullibacteroides excrementavium</name>
    <dbReference type="NCBI Taxonomy" id="2840905"/>
    <lineage>
        <taxon>Bacteria</taxon>
        <taxon>Pseudomonadati</taxon>
        <taxon>Bacteroidota</taxon>
        <taxon>Bacteroidia</taxon>
        <taxon>Bacteroidales</taxon>
        <taxon>Candidatus Pullibacteroides</taxon>
    </lineage>
</organism>
<reference evidence="1" key="2">
    <citation type="journal article" date="2021" name="PeerJ">
        <title>Extensive microbial diversity within the chicken gut microbiome revealed by metagenomics and culture.</title>
        <authorList>
            <person name="Gilroy R."/>
            <person name="Ravi A."/>
            <person name="Getino M."/>
            <person name="Pursley I."/>
            <person name="Horton D.L."/>
            <person name="Alikhan N.F."/>
            <person name="Baker D."/>
            <person name="Gharbi K."/>
            <person name="Hall N."/>
            <person name="Watson M."/>
            <person name="Adriaenssens E.M."/>
            <person name="Foster-Nyarko E."/>
            <person name="Jarju S."/>
            <person name="Secka A."/>
            <person name="Antonio M."/>
            <person name="Oren A."/>
            <person name="Chaudhuri R.R."/>
            <person name="La Ragione R."/>
            <person name="Hildebrand F."/>
            <person name="Pallen M.J."/>
        </authorList>
    </citation>
    <scope>NUCLEOTIDE SEQUENCE</scope>
    <source>
        <strain evidence="1">2889</strain>
    </source>
</reference>